<evidence type="ECO:0000256" key="2">
    <source>
        <dbReference type="SAM" id="Phobius"/>
    </source>
</evidence>
<dbReference type="OrthoDB" id="1716611at2759"/>
<keyword evidence="2" id="KW-0472">Membrane</keyword>
<feature type="domain" description="Armadillo-like repeats" evidence="3">
    <location>
        <begin position="225"/>
        <end position="316"/>
    </location>
</feature>
<comment type="caution">
    <text evidence="4">The sequence shown here is derived from an EMBL/GenBank/DDBJ whole genome shotgun (WGS) entry which is preliminary data.</text>
</comment>
<dbReference type="Proteomes" id="UP000007264">
    <property type="component" value="Unassembled WGS sequence"/>
</dbReference>
<accession>I0YYW2</accession>
<reference evidence="4 5" key="1">
    <citation type="journal article" date="2012" name="Genome Biol.">
        <title>The genome of the polar eukaryotic microalga coccomyxa subellipsoidea reveals traits of cold adaptation.</title>
        <authorList>
            <person name="Blanc G."/>
            <person name="Agarkova I."/>
            <person name="Grimwood J."/>
            <person name="Kuo A."/>
            <person name="Brueggeman A."/>
            <person name="Dunigan D."/>
            <person name="Gurnon J."/>
            <person name="Ladunga I."/>
            <person name="Lindquist E."/>
            <person name="Lucas S."/>
            <person name="Pangilinan J."/>
            <person name="Proschold T."/>
            <person name="Salamov A."/>
            <person name="Schmutz J."/>
            <person name="Weeks D."/>
            <person name="Yamada T."/>
            <person name="Claverie J.M."/>
            <person name="Grigoriev I."/>
            <person name="Van Etten J."/>
            <person name="Lomsadze A."/>
            <person name="Borodovsky M."/>
        </authorList>
    </citation>
    <scope>NUCLEOTIDE SEQUENCE [LARGE SCALE GENOMIC DNA]</scope>
    <source>
        <strain evidence="4 5">C-169</strain>
    </source>
</reference>
<dbReference type="AlphaFoldDB" id="I0YYW2"/>
<dbReference type="PANTHER" id="PTHR36793">
    <property type="entry name" value="RIBOSOMAL RNA SMALL SUBUNIT METHYLTRANSFERASE J"/>
    <property type="match status" value="1"/>
</dbReference>
<evidence type="ECO:0000313" key="5">
    <source>
        <dbReference type="Proteomes" id="UP000007264"/>
    </source>
</evidence>
<feature type="transmembrane region" description="Helical" evidence="2">
    <location>
        <begin position="158"/>
        <end position="178"/>
    </location>
</feature>
<protein>
    <recommendedName>
        <fullName evidence="3">Armadillo-like repeats domain-containing protein</fullName>
    </recommendedName>
</protein>
<dbReference type="GO" id="GO:0009941">
    <property type="term" value="C:chloroplast envelope"/>
    <property type="evidence" value="ECO:0007669"/>
    <property type="project" value="TreeGrafter"/>
</dbReference>
<proteinExistence type="predicted"/>
<keyword evidence="2" id="KW-0812">Transmembrane</keyword>
<keyword evidence="2" id="KW-1133">Transmembrane helix</keyword>
<organism evidence="4 5">
    <name type="scientific">Coccomyxa subellipsoidea (strain C-169)</name>
    <name type="common">Green microalga</name>
    <dbReference type="NCBI Taxonomy" id="574566"/>
    <lineage>
        <taxon>Eukaryota</taxon>
        <taxon>Viridiplantae</taxon>
        <taxon>Chlorophyta</taxon>
        <taxon>core chlorophytes</taxon>
        <taxon>Trebouxiophyceae</taxon>
        <taxon>Trebouxiophyceae incertae sedis</taxon>
        <taxon>Coccomyxaceae</taxon>
        <taxon>Coccomyxa</taxon>
        <taxon>Coccomyxa subellipsoidea</taxon>
    </lineage>
</organism>
<dbReference type="STRING" id="574566.I0YYW2"/>
<dbReference type="eggNOG" id="KOG0154">
    <property type="taxonomic scope" value="Eukaryota"/>
</dbReference>
<dbReference type="EMBL" id="AGSI01000007">
    <property type="protein sequence ID" value="EIE23581.1"/>
    <property type="molecule type" value="Genomic_DNA"/>
</dbReference>
<dbReference type="Pfam" id="PF22915">
    <property type="entry name" value="ARMH5"/>
    <property type="match status" value="1"/>
</dbReference>
<evidence type="ECO:0000256" key="1">
    <source>
        <dbReference type="SAM" id="MobiDB-lite"/>
    </source>
</evidence>
<dbReference type="KEGG" id="csl:COCSUDRAFT_47354"/>
<keyword evidence="5" id="KW-1185">Reference proteome</keyword>
<dbReference type="GO" id="GO:0009535">
    <property type="term" value="C:chloroplast thylakoid membrane"/>
    <property type="evidence" value="ECO:0007669"/>
    <property type="project" value="TreeGrafter"/>
</dbReference>
<evidence type="ECO:0000313" key="4">
    <source>
        <dbReference type="EMBL" id="EIE23581.1"/>
    </source>
</evidence>
<dbReference type="InterPro" id="IPR055241">
    <property type="entry name" value="Armadillo_rpt_dom"/>
</dbReference>
<name>I0YYW2_COCSC</name>
<dbReference type="GeneID" id="17041573"/>
<evidence type="ECO:0000259" key="3">
    <source>
        <dbReference type="Pfam" id="PF22915"/>
    </source>
</evidence>
<dbReference type="RefSeq" id="XP_005648125.1">
    <property type="nucleotide sequence ID" value="XM_005648068.1"/>
</dbReference>
<sequence>MMGALCTEMNPSCSSSPSPMQRIPRSQRLVLRKNCGPSLRTCRLHRRRSALGAHGDNAVTPSAPPLPPELRTTERVKYPAVYKGSDYATGATGLAEGQPPVEESNLAEDTVEAQEQDYTDYQTQAVGHGSSRQNNFYQAVDASPPAQFIRQTRWAQPLLGALGLFFVGTFLLSAVRVFRRYNSPRSKRTRTVNLNKAIVESLDAYLPANRAALTTGVMRGLKMKSGFSSTEIFRKYLWYLLRERKFDEDAVADLAALRTALGMTDEEVAEALRERAQRIYEKYGNVMLEVAGMTKAGIERKATCRALFSKILFLAESEKILDQESEAAQNLSIPKIFGATDEDTDGLRIVSLYEVDLDNLEGQFDKDSNGP</sequence>
<feature type="region of interest" description="Disordered" evidence="1">
    <location>
        <begin position="1"/>
        <end position="23"/>
    </location>
</feature>
<gene>
    <name evidence="4" type="ORF">COCSUDRAFT_47354</name>
</gene>
<dbReference type="PANTHER" id="PTHR36793:SF1">
    <property type="entry name" value="RIBOSOMAL RNA SMALL SUBUNIT METHYLTRANSFERASE J"/>
    <property type="match status" value="1"/>
</dbReference>